<evidence type="ECO:0000256" key="1">
    <source>
        <dbReference type="ARBA" id="ARBA00008645"/>
    </source>
</evidence>
<comment type="caution">
    <text evidence="3">The sequence shown here is derived from an EMBL/GenBank/DDBJ whole genome shotgun (WGS) entry which is preliminary data.</text>
</comment>
<proteinExistence type="inferred from homology"/>
<dbReference type="GO" id="GO:0016787">
    <property type="term" value="F:hydrolase activity"/>
    <property type="evidence" value="ECO:0007669"/>
    <property type="project" value="UniProtKB-KW"/>
</dbReference>
<gene>
    <name evidence="3" type="ORF">ACFFH4_19820</name>
</gene>
<evidence type="ECO:0000259" key="2">
    <source>
        <dbReference type="Pfam" id="PF00561"/>
    </source>
</evidence>
<name>A0ABV6NL94_9BACI</name>
<dbReference type="InterPro" id="IPR029058">
    <property type="entry name" value="AB_hydrolase_fold"/>
</dbReference>
<reference evidence="3 4" key="1">
    <citation type="submission" date="2024-09" db="EMBL/GenBank/DDBJ databases">
        <authorList>
            <person name="Sun Q."/>
            <person name="Mori K."/>
        </authorList>
    </citation>
    <scope>NUCLEOTIDE SEQUENCE [LARGE SCALE GENOMIC DNA]</scope>
    <source>
        <strain evidence="3 4">NCAIM B.02301</strain>
    </source>
</reference>
<protein>
    <submittedName>
        <fullName evidence="3">Alpha/beta fold hydrolase</fullName>
    </submittedName>
</protein>
<accession>A0ABV6NL94</accession>
<keyword evidence="4" id="KW-1185">Reference proteome</keyword>
<dbReference type="PANTHER" id="PTHR43039">
    <property type="entry name" value="ESTERASE-RELATED"/>
    <property type="match status" value="1"/>
</dbReference>
<keyword evidence="3" id="KW-0378">Hydrolase</keyword>
<dbReference type="SUPFAM" id="SSF53474">
    <property type="entry name" value="alpha/beta-Hydrolases"/>
    <property type="match status" value="1"/>
</dbReference>
<dbReference type="Proteomes" id="UP001589833">
    <property type="component" value="Unassembled WGS sequence"/>
</dbReference>
<dbReference type="InterPro" id="IPR000073">
    <property type="entry name" value="AB_hydrolase_1"/>
</dbReference>
<dbReference type="EMBL" id="JBHLTR010000054">
    <property type="protein sequence ID" value="MFC0561199.1"/>
    <property type="molecule type" value="Genomic_DNA"/>
</dbReference>
<evidence type="ECO:0000313" key="4">
    <source>
        <dbReference type="Proteomes" id="UP001589833"/>
    </source>
</evidence>
<dbReference type="Pfam" id="PF00561">
    <property type="entry name" value="Abhydrolase_1"/>
    <property type="match status" value="1"/>
</dbReference>
<dbReference type="Gene3D" id="3.40.50.1820">
    <property type="entry name" value="alpha/beta hydrolase"/>
    <property type="match status" value="1"/>
</dbReference>
<organism evidence="3 4">
    <name type="scientific">Halalkalibacter alkalisediminis</name>
    <dbReference type="NCBI Taxonomy" id="935616"/>
    <lineage>
        <taxon>Bacteria</taxon>
        <taxon>Bacillati</taxon>
        <taxon>Bacillota</taxon>
        <taxon>Bacilli</taxon>
        <taxon>Bacillales</taxon>
        <taxon>Bacillaceae</taxon>
        <taxon>Halalkalibacter</taxon>
    </lineage>
</organism>
<feature type="domain" description="AB hydrolase-1" evidence="2">
    <location>
        <begin position="19"/>
        <end position="253"/>
    </location>
</feature>
<sequence>MDHILTRNYVQVTGHGSQPMIFAPGFGCDQNVWNLVAKAFEDDYRIISFDYVGAGHSDVNAYDPIKYSTLEGYAQDVLDVCEALQIKEAVFVGHSVGSMIGMLASIQQSHYFSHLIMIGPSPCYLNDPPLYTGGFEEKDLLGLVEMMEKNYIGWANVFASTVMSNPDRPELAKDLETRFCSTDPIIARQFAKATFFSDHRAELTKVRIPSLILQCSEDIIASPAVGQYVHQHIPNSTFTLMQATGHCPHMSHPTETIQCIRDYLNR</sequence>
<dbReference type="RefSeq" id="WP_273842637.1">
    <property type="nucleotide sequence ID" value="NZ_JAQQWT010000005.1"/>
</dbReference>
<comment type="similarity">
    <text evidence="1">Belongs to the AB hydrolase superfamily.</text>
</comment>
<evidence type="ECO:0000313" key="3">
    <source>
        <dbReference type="EMBL" id="MFC0561199.1"/>
    </source>
</evidence>